<keyword evidence="3" id="KW-1185">Reference proteome</keyword>
<dbReference type="STRING" id="1246581.A0A2H9TF73"/>
<organism evidence="2 3">
    <name type="scientific">Paramicrosporidium saccamoebae</name>
    <dbReference type="NCBI Taxonomy" id="1246581"/>
    <lineage>
        <taxon>Eukaryota</taxon>
        <taxon>Fungi</taxon>
        <taxon>Fungi incertae sedis</taxon>
        <taxon>Cryptomycota</taxon>
        <taxon>Cryptomycota incertae sedis</taxon>
        <taxon>Paramicrosporidium</taxon>
    </lineage>
</organism>
<evidence type="ECO:0000313" key="2">
    <source>
        <dbReference type="EMBL" id="PJF16438.1"/>
    </source>
</evidence>
<keyword evidence="1" id="KW-0732">Signal</keyword>
<evidence type="ECO:0000256" key="1">
    <source>
        <dbReference type="SAM" id="SignalP"/>
    </source>
</evidence>
<name>A0A2H9TF73_9FUNG</name>
<sequence length="364" mass="41982">MKLPTVVLSALVFVKYCNSSSTTRQLICTAPVDLQYLDNALQAAGETGANIQDVWSAALGDESSRIEPMEIVKEALRWDYNNVLRCAQIPGLLNWKHPRDYHWLYARSYHECWFAEDMWKGIYFNWIANRREILKADNVEFFKFARGNIASFVWFRHELGIYDAAKIGEYLREKFDSSKSAVKELIPKGHVNTLRLLHKRGFLHEQTADSALLPTTDELRDQPVEYVKWVCHVDENYLSPQDLISLCTSHTVGLELAEWIDENLRVDLANHEMASAAAKSGHAQLLNWVCTKNPSVFISKECIKEGLGNADRDEELFTWALCNKPECLPEWEFLDERGYRGVFPEMVKEVKLYQERQKLTTQGL</sequence>
<proteinExistence type="predicted"/>
<reference evidence="2 3" key="1">
    <citation type="submission" date="2016-10" db="EMBL/GenBank/DDBJ databases">
        <title>The genome of Paramicrosporidium saccamoebae is the missing link in understanding Cryptomycota and Microsporidia evolution.</title>
        <authorList>
            <person name="Quandt C.A."/>
            <person name="Beaudet D."/>
            <person name="Corsaro D."/>
            <person name="Michel R."/>
            <person name="Corradi N."/>
            <person name="James T."/>
        </authorList>
    </citation>
    <scope>NUCLEOTIDE SEQUENCE [LARGE SCALE GENOMIC DNA]</scope>
    <source>
        <strain evidence="2 3">KSL3</strain>
    </source>
</reference>
<dbReference type="Proteomes" id="UP000240830">
    <property type="component" value="Unassembled WGS sequence"/>
</dbReference>
<feature type="chain" id="PRO_5014188750" evidence="1">
    <location>
        <begin position="20"/>
        <end position="364"/>
    </location>
</feature>
<accession>A0A2H9TF73</accession>
<feature type="signal peptide" evidence="1">
    <location>
        <begin position="1"/>
        <end position="19"/>
    </location>
</feature>
<dbReference type="AlphaFoldDB" id="A0A2H9TF73"/>
<gene>
    <name evidence="2" type="ORF">PSACC_03746</name>
</gene>
<protein>
    <submittedName>
        <fullName evidence="2">Uncharacterized protein</fullName>
    </submittedName>
</protein>
<dbReference type="EMBL" id="MTSL01000221">
    <property type="protein sequence ID" value="PJF16438.1"/>
    <property type="molecule type" value="Genomic_DNA"/>
</dbReference>
<evidence type="ECO:0000313" key="3">
    <source>
        <dbReference type="Proteomes" id="UP000240830"/>
    </source>
</evidence>
<comment type="caution">
    <text evidence="2">The sequence shown here is derived from an EMBL/GenBank/DDBJ whole genome shotgun (WGS) entry which is preliminary data.</text>
</comment>